<feature type="compositionally biased region" description="Polar residues" evidence="1">
    <location>
        <begin position="98"/>
        <end position="118"/>
    </location>
</feature>
<gene>
    <name evidence="3" type="primary">LOC109486075</name>
</gene>
<evidence type="ECO:0000313" key="2">
    <source>
        <dbReference type="Proteomes" id="UP000515135"/>
    </source>
</evidence>
<dbReference type="Proteomes" id="UP000515135">
    <property type="component" value="Unplaced"/>
</dbReference>
<proteinExistence type="predicted"/>
<keyword evidence="2" id="KW-1185">Reference proteome</keyword>
<feature type="compositionally biased region" description="Polar residues" evidence="1">
    <location>
        <begin position="134"/>
        <end position="146"/>
    </location>
</feature>
<feature type="compositionally biased region" description="Basic and acidic residues" evidence="1">
    <location>
        <begin position="78"/>
        <end position="89"/>
    </location>
</feature>
<dbReference type="KEGG" id="bbel:109486075"/>
<feature type="region of interest" description="Disordered" evidence="1">
    <location>
        <begin position="78"/>
        <end position="205"/>
    </location>
</feature>
<evidence type="ECO:0000313" key="3">
    <source>
        <dbReference type="RefSeq" id="XP_019645322.1"/>
    </source>
</evidence>
<sequence length="487" mass="54033">MLQDTEMTGYPVELVPPGNGTSKNKGRGRSLSMSALQSKSLDENDNITPCTAKSLKRSQSLKVLDANQTSWRSRIARARSEDNVHRKSSEGVFEEANDNTANNHQKPTVTSATKANSQIREKPKVETLHKKNLSPKTVANQTNNLPQFRRHSREVISGSANIRENKRLSTRDMSSCEGIEEESNELETESGMEGGQSMPSSSDDVGTIDVLQVPLQSLPQVPLQSLPQVPLQSLPQVPLQSLPQVPLQSLPQVPLQSLPQVPPQSLPQVPPQSLPQVPPQSLPQVPPQSLPQVPPQAAGFAPFMFIPGFNPGTLPQAGYPFPQNSIIIMNNCNNIQFGNQNTINSTQHHEHHPGGKFQGLNPDTMRMLINLTNPEDEQQMLNDLQDEDKRKDFVSGLKAFGTQLKTARGGCVLLDFELSKDPEERLRFLRSCQSGEFQRFIQTSLLSRYVEDPRKVSMVLCFSIASITDTECGEMAFNFNWQRKCKV</sequence>
<evidence type="ECO:0000256" key="1">
    <source>
        <dbReference type="SAM" id="MobiDB-lite"/>
    </source>
</evidence>
<dbReference type="RefSeq" id="XP_019645322.1">
    <property type="nucleotide sequence ID" value="XM_019789763.1"/>
</dbReference>
<feature type="compositionally biased region" description="Basic and acidic residues" evidence="1">
    <location>
        <begin position="119"/>
        <end position="129"/>
    </location>
</feature>
<reference evidence="3" key="1">
    <citation type="submission" date="2025-08" db="UniProtKB">
        <authorList>
            <consortium name="RefSeq"/>
        </authorList>
    </citation>
    <scope>IDENTIFICATION</scope>
    <source>
        <tissue evidence="3">Gonad</tissue>
    </source>
</reference>
<accession>A0A6P5AQG8</accession>
<name>A0A6P5AQG8_BRABE</name>
<feature type="region of interest" description="Disordered" evidence="1">
    <location>
        <begin position="256"/>
        <end position="293"/>
    </location>
</feature>
<dbReference type="GeneID" id="109486075"/>
<feature type="region of interest" description="Disordered" evidence="1">
    <location>
        <begin position="1"/>
        <end position="49"/>
    </location>
</feature>
<feature type="compositionally biased region" description="Pro residues" evidence="1">
    <location>
        <begin position="260"/>
        <end position="293"/>
    </location>
</feature>
<protein>
    <submittedName>
        <fullName evidence="3">Uncharacterized protein LOC109486075</fullName>
    </submittedName>
</protein>
<feature type="compositionally biased region" description="Acidic residues" evidence="1">
    <location>
        <begin position="178"/>
        <end position="190"/>
    </location>
</feature>
<organism evidence="2 3">
    <name type="scientific">Branchiostoma belcheri</name>
    <name type="common">Amphioxus</name>
    <dbReference type="NCBI Taxonomy" id="7741"/>
    <lineage>
        <taxon>Eukaryota</taxon>
        <taxon>Metazoa</taxon>
        <taxon>Chordata</taxon>
        <taxon>Cephalochordata</taxon>
        <taxon>Leptocardii</taxon>
        <taxon>Amphioxiformes</taxon>
        <taxon>Branchiostomatidae</taxon>
        <taxon>Branchiostoma</taxon>
    </lineage>
</organism>
<dbReference type="AlphaFoldDB" id="A0A6P5AQG8"/>